<dbReference type="EMBL" id="SPVI01000016">
    <property type="protein sequence ID" value="TFW40982.1"/>
    <property type="molecule type" value="Genomic_DNA"/>
</dbReference>
<gene>
    <name evidence="1" type="ORF">E4T65_23080</name>
</gene>
<dbReference type="Proteomes" id="UP000297322">
    <property type="component" value="Unassembled WGS sequence"/>
</dbReference>
<reference evidence="1 2" key="1">
    <citation type="submission" date="2019-03" db="EMBL/GenBank/DDBJ databases">
        <title>Biocontrol and xenobiotic degradation properties of endophytic Pseudomonas fluorescens strain BRZ63.</title>
        <authorList>
            <person name="Chlebek D.A."/>
            <person name="Pinski A."/>
            <person name="Zur J.P."/>
            <person name="Michalska J."/>
            <person name="Hupert-Kocurek K.T."/>
        </authorList>
    </citation>
    <scope>NUCLEOTIDE SEQUENCE [LARGE SCALE GENOMIC DNA]</scope>
    <source>
        <strain evidence="1 2">BRZ63</strain>
    </source>
</reference>
<name>A0A4Y9TD23_PSEFL</name>
<dbReference type="GO" id="GO:0008146">
    <property type="term" value="F:sulfotransferase activity"/>
    <property type="evidence" value="ECO:0007669"/>
    <property type="project" value="InterPro"/>
</dbReference>
<proteinExistence type="predicted"/>
<dbReference type="SUPFAM" id="SSF52540">
    <property type="entry name" value="P-loop containing nucleoside triphosphate hydrolases"/>
    <property type="match status" value="1"/>
</dbReference>
<evidence type="ECO:0000313" key="1">
    <source>
        <dbReference type="EMBL" id="TFW40982.1"/>
    </source>
</evidence>
<keyword evidence="1" id="KW-0808">Transferase</keyword>
<dbReference type="Gene3D" id="3.40.50.300">
    <property type="entry name" value="P-loop containing nucleotide triphosphate hydrolases"/>
    <property type="match status" value="1"/>
</dbReference>
<evidence type="ECO:0000313" key="2">
    <source>
        <dbReference type="Proteomes" id="UP000297322"/>
    </source>
</evidence>
<organism evidence="1 2">
    <name type="scientific">Pseudomonas fluorescens</name>
    <dbReference type="NCBI Taxonomy" id="294"/>
    <lineage>
        <taxon>Bacteria</taxon>
        <taxon>Pseudomonadati</taxon>
        <taxon>Pseudomonadota</taxon>
        <taxon>Gammaproteobacteria</taxon>
        <taxon>Pseudomonadales</taxon>
        <taxon>Pseudomonadaceae</taxon>
        <taxon>Pseudomonas</taxon>
    </lineage>
</organism>
<comment type="caution">
    <text evidence="1">The sequence shown here is derived from an EMBL/GenBank/DDBJ whole genome shotgun (WGS) entry which is preliminary data.</text>
</comment>
<dbReference type="InterPro" id="IPR005331">
    <property type="entry name" value="Sulfotransferase"/>
</dbReference>
<dbReference type="Pfam" id="PF03567">
    <property type="entry name" value="Sulfotransfer_2"/>
    <property type="match status" value="1"/>
</dbReference>
<protein>
    <submittedName>
        <fullName evidence="1">Sulfotransferase</fullName>
    </submittedName>
</protein>
<dbReference type="GO" id="GO:0016020">
    <property type="term" value="C:membrane"/>
    <property type="evidence" value="ECO:0007669"/>
    <property type="project" value="InterPro"/>
</dbReference>
<dbReference type="InterPro" id="IPR027417">
    <property type="entry name" value="P-loop_NTPase"/>
</dbReference>
<sequence length="210" mass="24729">MLSEKHNTLFIHIPKCGGTSVESAIWEEHEKTEENLWMGFLDQYHNKFQTGGLQHLKAMQIRQQIGREKFDNLFKFSIVRNPFARSVSQYLYMSSRADLRDYIGMEAGDSFLTYLHKIQRRSHVQWQQQVSFLYDYKGNLLVDLVIPLEQISGLPELLRENTSINIERVPKTNTYTKTYDYQDYLCNESVALISDLYLEDFEAFGYSITR</sequence>
<dbReference type="AlphaFoldDB" id="A0A4Y9TD23"/>
<accession>A0A4Y9TD23</accession>
<dbReference type="RefSeq" id="WP_135196829.1">
    <property type="nucleotide sequence ID" value="NZ_SPVI01000016.1"/>
</dbReference>